<dbReference type="RefSeq" id="XP_037152935.1">
    <property type="nucleotide sequence ID" value="XM_037291500.1"/>
</dbReference>
<accession>A0A8H6CHW0</accession>
<keyword evidence="2" id="KW-1185">Reference proteome</keyword>
<comment type="caution">
    <text evidence="1">The sequence shown here is derived from an EMBL/GenBank/DDBJ whole genome shotgun (WGS) entry which is preliminary data.</text>
</comment>
<proteinExistence type="predicted"/>
<sequence>MDSASLKLLATSGALDEISNADDGSMIERRILLVGSQGGLVKDGVTQKSVLFVIYQSGRYGPQNGFRVALVLEGTRMEEARERLKGVVEEDSEEFIITILSSNGTDLTLSIPIMHSHIPLSTLQRRSPASVPIRDCPLVDTYTSNSWCHHEQSPQDFGTSCNEPPQAGRTNPRQRTYLGGGKCASDEICVGSNAKDPGIPLQAYCVSTDNFVPIGHSPSSGNGQNLASTGIVTANLNSALYNNNGSHLGVEAVVTSVNKGTSLSAASVVMQAQTYNGVWRTVTNGRNYCLRCSSVTVAPFPATAQRVKVDVVLSELIPTGLLWLASYSY</sequence>
<reference evidence="1 2" key="1">
    <citation type="journal article" date="2020" name="Genomics">
        <title>Complete, high-quality genomes from long-read metagenomic sequencing of two wolf lichen thalli reveals enigmatic genome architecture.</title>
        <authorList>
            <person name="McKenzie S.K."/>
            <person name="Walston R.F."/>
            <person name="Allen J.L."/>
        </authorList>
    </citation>
    <scope>NUCLEOTIDE SEQUENCE [LARGE SCALE GENOMIC DNA]</scope>
    <source>
        <strain evidence="1">WasteWater1</strain>
    </source>
</reference>
<protein>
    <submittedName>
        <fullName evidence="1">Uncharacterized protein</fullName>
    </submittedName>
</protein>
<name>A0A8H6CHW0_9LECA</name>
<evidence type="ECO:0000313" key="1">
    <source>
        <dbReference type="EMBL" id="KAF6223718.1"/>
    </source>
</evidence>
<gene>
    <name evidence="1" type="ORF">HO133_000561</name>
</gene>
<organism evidence="1 2">
    <name type="scientific">Letharia lupina</name>
    <dbReference type="NCBI Taxonomy" id="560253"/>
    <lineage>
        <taxon>Eukaryota</taxon>
        <taxon>Fungi</taxon>
        <taxon>Dikarya</taxon>
        <taxon>Ascomycota</taxon>
        <taxon>Pezizomycotina</taxon>
        <taxon>Lecanoromycetes</taxon>
        <taxon>OSLEUM clade</taxon>
        <taxon>Lecanoromycetidae</taxon>
        <taxon>Lecanorales</taxon>
        <taxon>Lecanorineae</taxon>
        <taxon>Parmeliaceae</taxon>
        <taxon>Letharia</taxon>
    </lineage>
</organism>
<dbReference type="GeneID" id="59328980"/>
<dbReference type="Proteomes" id="UP000593566">
    <property type="component" value="Unassembled WGS sequence"/>
</dbReference>
<evidence type="ECO:0000313" key="2">
    <source>
        <dbReference type="Proteomes" id="UP000593566"/>
    </source>
</evidence>
<dbReference type="EMBL" id="JACCJB010000010">
    <property type="protein sequence ID" value="KAF6223718.1"/>
    <property type="molecule type" value="Genomic_DNA"/>
</dbReference>
<dbReference type="AlphaFoldDB" id="A0A8H6CHW0"/>